<dbReference type="Gene3D" id="3.20.20.80">
    <property type="entry name" value="Glycosidases"/>
    <property type="match status" value="2"/>
</dbReference>
<evidence type="ECO:0000259" key="2">
    <source>
        <dbReference type="Pfam" id="PF14587"/>
    </source>
</evidence>
<keyword evidence="4" id="KW-1185">Reference proteome</keyword>
<name>A0A7Y9I5G9_9ACTN</name>
<evidence type="ECO:0000313" key="4">
    <source>
        <dbReference type="Proteomes" id="UP000569914"/>
    </source>
</evidence>
<feature type="domain" description="Endo-beta-1,6-galactanase-like" evidence="2">
    <location>
        <begin position="133"/>
        <end position="258"/>
    </location>
</feature>
<dbReference type="InterPro" id="IPR039514">
    <property type="entry name" value="6GAL-like"/>
</dbReference>
<gene>
    <name evidence="3" type="ORF">BKA15_001792</name>
</gene>
<comment type="caution">
    <text evidence="3">The sequence shown here is derived from an EMBL/GenBank/DDBJ whole genome shotgun (WGS) entry which is preliminary data.</text>
</comment>
<dbReference type="GO" id="GO:0004553">
    <property type="term" value="F:hydrolase activity, hydrolyzing O-glycosyl compounds"/>
    <property type="evidence" value="ECO:0007669"/>
    <property type="project" value="InterPro"/>
</dbReference>
<proteinExistence type="predicted"/>
<dbReference type="SUPFAM" id="SSF51445">
    <property type="entry name" value="(Trans)glycosidases"/>
    <property type="match status" value="1"/>
</dbReference>
<dbReference type="InterPro" id="IPR017853">
    <property type="entry name" value="GH"/>
</dbReference>
<organism evidence="3 4">
    <name type="scientific">Microlunatus parietis</name>
    <dbReference type="NCBI Taxonomy" id="682979"/>
    <lineage>
        <taxon>Bacteria</taxon>
        <taxon>Bacillati</taxon>
        <taxon>Actinomycetota</taxon>
        <taxon>Actinomycetes</taxon>
        <taxon>Propionibacteriales</taxon>
        <taxon>Propionibacteriaceae</taxon>
        <taxon>Microlunatus</taxon>
    </lineage>
</organism>
<sequence length="514" mass="57049">MTTVWLDPSDPSEPFQGWGTALGWFGHATGGWPDPVRRELADALFGRDGLGFNIARYNIGGGDSPETEPYLRAGADVPGWWRRPPGVGPVPDLPGSKTHAPHHGLPHPSGAGRPGPDRRDWWDPDDHGHWAADPDPNQRWWLRAARDRGADVFEAFSNSPPYFMTASGYVSGHEDPNHDNLRPDQYRAFARYLAGVTRRLIEVDGIPIRTLSPVNEPNTPYWHAFNRQEGCHWNPRAQSKIITVLAEELRAAGLDRVIISGPDETDPAHFVEDWQGWTDDARAAVGQLNVHSYLVARRPEVRRIAVQAGKPLWMSEVDLGPGGLPLDFDDIRPGLALARQIIGDLTELRPRAWVFWQAIEDHRNMIIEDQNWGLIQVDFAAADPAKEPLRRSLKYWVMAQFSRFIRPGAQLIMTRTDTGGMDTVAALGPEPGRLVVVHVNGHADPSMLRLDLSGFPRPPSGNATIRCWSTAPGRHLAEHAPQPVTGSVAELPVDGWSVTTLELDGLTDFPLTRR</sequence>
<accession>A0A7Y9I5G9</accession>
<dbReference type="Proteomes" id="UP000569914">
    <property type="component" value="Unassembled WGS sequence"/>
</dbReference>
<dbReference type="PANTHER" id="PTHR42767:SF1">
    <property type="entry name" value="ENDO-BETA-1,6-GALACTANASE-LIKE DOMAIN-CONTAINING PROTEIN"/>
    <property type="match status" value="1"/>
</dbReference>
<dbReference type="RefSeq" id="WP_179749935.1">
    <property type="nucleotide sequence ID" value="NZ_JACCBU010000001.1"/>
</dbReference>
<dbReference type="InterPro" id="IPR013780">
    <property type="entry name" value="Glyco_hydro_b"/>
</dbReference>
<evidence type="ECO:0000313" key="3">
    <source>
        <dbReference type="EMBL" id="NYE70463.1"/>
    </source>
</evidence>
<protein>
    <submittedName>
        <fullName evidence="3">O-glycosyl hydrolase</fullName>
    </submittedName>
</protein>
<dbReference type="PANTHER" id="PTHR42767">
    <property type="entry name" value="ENDO-BETA-1,6-GALACTANASE"/>
    <property type="match status" value="1"/>
</dbReference>
<reference evidence="3 4" key="1">
    <citation type="submission" date="2020-07" db="EMBL/GenBank/DDBJ databases">
        <title>Sequencing the genomes of 1000 actinobacteria strains.</title>
        <authorList>
            <person name="Klenk H.-P."/>
        </authorList>
    </citation>
    <scope>NUCLEOTIDE SEQUENCE [LARGE SCALE GENOMIC DNA]</scope>
    <source>
        <strain evidence="3 4">DSM 22083</strain>
    </source>
</reference>
<dbReference type="AlphaFoldDB" id="A0A7Y9I5G9"/>
<evidence type="ECO:0000256" key="1">
    <source>
        <dbReference type="SAM" id="MobiDB-lite"/>
    </source>
</evidence>
<dbReference type="InterPro" id="IPR039743">
    <property type="entry name" value="6GAL/EXGAL"/>
</dbReference>
<keyword evidence="3" id="KW-0378">Hydrolase</keyword>
<dbReference type="Gene3D" id="2.60.40.1180">
    <property type="entry name" value="Golgi alpha-mannosidase II"/>
    <property type="match status" value="1"/>
</dbReference>
<dbReference type="EMBL" id="JACCBU010000001">
    <property type="protein sequence ID" value="NYE70463.1"/>
    <property type="molecule type" value="Genomic_DNA"/>
</dbReference>
<dbReference type="Pfam" id="PF14587">
    <property type="entry name" value="Glyco_hydr_30_2"/>
    <property type="match status" value="1"/>
</dbReference>
<feature type="region of interest" description="Disordered" evidence="1">
    <location>
        <begin position="87"/>
        <end position="122"/>
    </location>
</feature>